<dbReference type="AlphaFoldDB" id="A0A0L8HDJ7"/>
<dbReference type="EMBL" id="KQ418429">
    <property type="protein sequence ID" value="KOF87383.1"/>
    <property type="molecule type" value="Genomic_DNA"/>
</dbReference>
<dbReference type="PANTHER" id="PTHR14374:SF0">
    <property type="entry name" value="TRAFFICKING PROTEIN PARTICLE COMPLEX SUBUNIT 11"/>
    <property type="match status" value="1"/>
</dbReference>
<dbReference type="Pfam" id="PF11817">
    <property type="entry name" value="Foie-gras_1"/>
    <property type="match status" value="1"/>
</dbReference>
<dbReference type="InterPro" id="IPR012880">
    <property type="entry name" value="Gryzun"/>
</dbReference>
<name>A0A0L8HDJ7_OCTBM</name>
<dbReference type="STRING" id="37653.A0A0L8HDJ7"/>
<evidence type="ECO:0000259" key="1">
    <source>
        <dbReference type="Pfam" id="PF07919"/>
    </source>
</evidence>
<dbReference type="InterPro" id="IPR021773">
    <property type="entry name" value="TPC11"/>
</dbReference>
<evidence type="ECO:0000259" key="2">
    <source>
        <dbReference type="Pfam" id="PF11817"/>
    </source>
</evidence>
<protein>
    <recommendedName>
        <fullName evidence="4">Trafficking protein particle complex subunit 11</fullName>
    </recommendedName>
</protein>
<reference evidence="3" key="1">
    <citation type="submission" date="2015-07" db="EMBL/GenBank/DDBJ databases">
        <title>MeaNS - Measles Nucleotide Surveillance Program.</title>
        <authorList>
            <person name="Tran T."/>
            <person name="Druce J."/>
        </authorList>
    </citation>
    <scope>NUCLEOTIDE SEQUENCE</scope>
    <source>
        <strain evidence="3">UCB-OBI-ISO-001</strain>
        <tissue evidence="3">Gonad</tissue>
    </source>
</reference>
<organism evidence="3">
    <name type="scientific">Octopus bimaculoides</name>
    <name type="common">California two-spotted octopus</name>
    <dbReference type="NCBI Taxonomy" id="37653"/>
    <lineage>
        <taxon>Eukaryota</taxon>
        <taxon>Metazoa</taxon>
        <taxon>Spiralia</taxon>
        <taxon>Lophotrochozoa</taxon>
        <taxon>Mollusca</taxon>
        <taxon>Cephalopoda</taxon>
        <taxon>Coleoidea</taxon>
        <taxon>Octopodiformes</taxon>
        <taxon>Octopoda</taxon>
        <taxon>Incirrata</taxon>
        <taxon>Octopodidae</taxon>
        <taxon>Octopus</taxon>
    </lineage>
</organism>
<accession>A0A0L8HDJ7</accession>
<proteinExistence type="predicted"/>
<feature type="domain" description="Gryzun putative trafficking through Golgi" evidence="1">
    <location>
        <begin position="761"/>
        <end position="876"/>
    </location>
</feature>
<dbReference type="Pfam" id="PF07919">
    <property type="entry name" value="Gryzun"/>
    <property type="match status" value="1"/>
</dbReference>
<dbReference type="PANTHER" id="PTHR14374">
    <property type="entry name" value="FOIE GRAS"/>
    <property type="match status" value="1"/>
</dbReference>
<sequence>MSWAAELPEELLCRPTGLVVLTGLDVVYNAIHKAVWDAFVNNRRHDRVSLKFKVFEGDHEYPKCRSKQRTSYEWYIPKGILKRSWMNKHLSHVPAVVVIFFDLDWDEPMWKEKQMECATRVEIVRNSLLGRGTKVDVVLIQKNAPLLPGEDVIATERAAALCTACELSMKSLFVLHHTDHLVGYVIRLENAFYEQSQNYYHNEARKVKAHKDFLNKITHQLLFVRHQFKIAFFNELKQDSHTALKHYKQAYGQIQELRMHETNLLEIKTIAGFVNYKICRLSFQHNAPLDAIAQFRRHIDFFKNRIGVSDLSFEHNAWMSKQFQVFGDLFDEAIKLGLTAIQTQHPGFYYQHAANLSIARKSLCSQLCKPVTSQLNWNPLENLGNLDFYGQRPWRQGHQSIDPPDIEKEKEGIMALQNMERDVDHSWIIIPQLSSAVAQFKKYKSPRMKRHLMVQMGEEYFHAKDYNKALMMLNKVMWDYRVERWRPPLTHLLQTSLKCAYLTAKVHDYITVCLELTGEHICCSVEEKTRILMNFIRVMSNDSPEPEPGLEPSCVEKARNLWTCSDVATGMFRVEMQNIVPFVECKGRFTSDSFSADSEVKLEIYLRVSCPFPVRFARLSVLLSNQVYNQYCVVNDGHGITAASECEGENGDLYLVPNKTRIYRFSFLPMKEDVGNQLEFEHIESVYSGEHFLIIQELHCTSTWPVEIETSELLLKPIIKHEDEEYESQLKNVVIARNECATECICLQISVKTPSTVPLGSYKLHWRRKTENDDGMLSPYVSTVFPLPALNIECIPISVGLHLPAFGSVKTLLPLIYEIHNKTSLMQELEAVMEPSDSFMFSGNKQIHFRIPPIGQYQLTYNLFPLIPGHVSLPKLHLNLSQGGGGTAAGDSMDEVLQKLIPSHIFIKPTGKALNVSG</sequence>
<gene>
    <name evidence="3" type="ORF">OCBIM_22016955mg</name>
</gene>
<evidence type="ECO:0008006" key="4">
    <source>
        <dbReference type="Google" id="ProtNLM"/>
    </source>
</evidence>
<dbReference type="OrthoDB" id="6278596at2759"/>
<feature type="domain" description="Trafficking protein particle complex subunit 11" evidence="2">
    <location>
        <begin position="263"/>
        <end position="518"/>
    </location>
</feature>
<evidence type="ECO:0000313" key="3">
    <source>
        <dbReference type="EMBL" id="KOF87383.1"/>
    </source>
</evidence>